<protein>
    <submittedName>
        <fullName evidence="9">Aquaporin-1</fullName>
    </submittedName>
</protein>
<keyword evidence="8" id="KW-0732">Signal</keyword>
<comment type="similarity">
    <text evidence="2 6">Belongs to the MIP/aquaporin (TC 1.A.8) family.</text>
</comment>
<feature type="transmembrane region" description="Helical" evidence="7">
    <location>
        <begin position="129"/>
        <end position="151"/>
    </location>
</feature>
<evidence type="ECO:0000256" key="4">
    <source>
        <dbReference type="ARBA" id="ARBA00022989"/>
    </source>
</evidence>
<dbReference type="PRINTS" id="PR00783">
    <property type="entry name" value="MINTRINSICP"/>
</dbReference>
<evidence type="ECO:0000256" key="2">
    <source>
        <dbReference type="ARBA" id="ARBA00006175"/>
    </source>
</evidence>
<dbReference type="SUPFAM" id="SSF81338">
    <property type="entry name" value="Aquaporin-like"/>
    <property type="match status" value="1"/>
</dbReference>
<accession>A0A0B2UPV5</accession>
<evidence type="ECO:0000256" key="3">
    <source>
        <dbReference type="ARBA" id="ARBA00022692"/>
    </source>
</evidence>
<dbReference type="STRING" id="6265.A0A0B2UPV5"/>
<evidence type="ECO:0000256" key="6">
    <source>
        <dbReference type="RuleBase" id="RU000477"/>
    </source>
</evidence>
<gene>
    <name evidence="9" type="primary">Aqp1</name>
    <name evidence="9" type="ORF">Tcan_17661</name>
</gene>
<feature type="transmembrane region" description="Helical" evidence="7">
    <location>
        <begin position="259"/>
        <end position="276"/>
    </location>
</feature>
<sequence length="348" mass="39221">MKCRWCHLWLLRMMVYQDEQFELPDGTNVVCSTYPGKQKQYFSNGMARMSEFKVKGILRNKNEYVTRRSLSPTYACRQYSNDSSSTPIVRFSCLECVLRPCIAEFFSVFFCLFIYNFVDAELIDRHVLFYNRIFTLAAIDATTVLIFVTAFQTVQISPAITLAQLFSLSTAWPLCIVLLLMQLSASIVAIAIFALLRSNTDVSSVHILYDVDADRTRMAFRLVLVEFIGSLLVVMSQLMTSSRFGVGLTAIGRLSLSPLPIFAAIFLSSFLSLLLSTVSWNPLLAFGLAVFSAAQSNYSPFLGHYVFWLGPTIGSLFGCFLFRLVFAPEEKRLVHCFECCSKADAESI</sequence>
<feature type="transmembrane region" description="Helical" evidence="7">
    <location>
        <begin position="305"/>
        <end position="326"/>
    </location>
</feature>
<evidence type="ECO:0000313" key="9">
    <source>
        <dbReference type="EMBL" id="KHN70965.1"/>
    </source>
</evidence>
<dbReference type="Gene3D" id="1.20.1080.10">
    <property type="entry name" value="Glycerol uptake facilitator protein"/>
    <property type="match status" value="1"/>
</dbReference>
<keyword evidence="3 6" id="KW-0812">Transmembrane</keyword>
<proteinExistence type="inferred from homology"/>
<dbReference type="InterPro" id="IPR000425">
    <property type="entry name" value="MIP"/>
</dbReference>
<keyword evidence="6" id="KW-0813">Transport</keyword>
<dbReference type="OMA" id="FQTVHLN"/>
<dbReference type="AlphaFoldDB" id="A0A0B2UPV5"/>
<feature type="transmembrane region" description="Helical" evidence="7">
    <location>
        <begin position="218"/>
        <end position="239"/>
    </location>
</feature>
<evidence type="ECO:0000256" key="8">
    <source>
        <dbReference type="SAM" id="SignalP"/>
    </source>
</evidence>
<dbReference type="GO" id="GO:0015267">
    <property type="term" value="F:channel activity"/>
    <property type="evidence" value="ECO:0007669"/>
    <property type="project" value="InterPro"/>
</dbReference>
<organism evidence="9 10">
    <name type="scientific">Toxocara canis</name>
    <name type="common">Canine roundworm</name>
    <dbReference type="NCBI Taxonomy" id="6265"/>
    <lineage>
        <taxon>Eukaryota</taxon>
        <taxon>Metazoa</taxon>
        <taxon>Ecdysozoa</taxon>
        <taxon>Nematoda</taxon>
        <taxon>Chromadorea</taxon>
        <taxon>Rhabditida</taxon>
        <taxon>Spirurina</taxon>
        <taxon>Ascaridomorpha</taxon>
        <taxon>Ascaridoidea</taxon>
        <taxon>Toxocaridae</taxon>
        <taxon>Toxocara</taxon>
    </lineage>
</organism>
<evidence type="ECO:0000256" key="1">
    <source>
        <dbReference type="ARBA" id="ARBA00004141"/>
    </source>
</evidence>
<keyword evidence="4 7" id="KW-1133">Transmembrane helix</keyword>
<keyword evidence="5 7" id="KW-0472">Membrane</keyword>
<dbReference type="InterPro" id="IPR034294">
    <property type="entry name" value="Aquaporin_transptr"/>
</dbReference>
<dbReference type="Proteomes" id="UP000031036">
    <property type="component" value="Unassembled WGS sequence"/>
</dbReference>
<dbReference type="Pfam" id="PF00230">
    <property type="entry name" value="MIP"/>
    <property type="match status" value="1"/>
</dbReference>
<feature type="signal peptide" evidence="8">
    <location>
        <begin position="1"/>
        <end position="20"/>
    </location>
</feature>
<comment type="subcellular location">
    <subcellularLocation>
        <location evidence="1">Membrane</location>
        <topology evidence="1">Multi-pass membrane protein</topology>
    </subcellularLocation>
</comment>
<dbReference type="PANTHER" id="PTHR19139">
    <property type="entry name" value="AQUAPORIN TRANSPORTER"/>
    <property type="match status" value="1"/>
</dbReference>
<evidence type="ECO:0000256" key="7">
    <source>
        <dbReference type="SAM" id="Phobius"/>
    </source>
</evidence>
<evidence type="ECO:0000313" key="10">
    <source>
        <dbReference type="Proteomes" id="UP000031036"/>
    </source>
</evidence>
<reference evidence="9 10" key="1">
    <citation type="submission" date="2014-11" db="EMBL/GenBank/DDBJ databases">
        <title>Genetic blueprint of the zoonotic pathogen Toxocara canis.</title>
        <authorList>
            <person name="Zhu X.-Q."/>
            <person name="Korhonen P.K."/>
            <person name="Cai H."/>
            <person name="Young N.D."/>
            <person name="Nejsum P."/>
            <person name="von Samson-Himmelstjerna G."/>
            <person name="Boag P.R."/>
            <person name="Tan P."/>
            <person name="Li Q."/>
            <person name="Min J."/>
            <person name="Yang Y."/>
            <person name="Wang X."/>
            <person name="Fang X."/>
            <person name="Hall R.S."/>
            <person name="Hofmann A."/>
            <person name="Sternberg P.W."/>
            <person name="Jex A.R."/>
            <person name="Gasser R.B."/>
        </authorList>
    </citation>
    <scope>NUCLEOTIDE SEQUENCE [LARGE SCALE GENOMIC DNA]</scope>
    <source>
        <strain evidence="9">PN_DK_2014</strain>
    </source>
</reference>
<dbReference type="PANTHER" id="PTHR19139:SF199">
    <property type="entry name" value="MIP17260P"/>
    <property type="match status" value="1"/>
</dbReference>
<dbReference type="InterPro" id="IPR023271">
    <property type="entry name" value="Aquaporin-like"/>
</dbReference>
<dbReference type="OrthoDB" id="3222at2759"/>
<feature type="transmembrane region" description="Helical" evidence="7">
    <location>
        <begin position="171"/>
        <end position="197"/>
    </location>
</feature>
<evidence type="ECO:0000256" key="5">
    <source>
        <dbReference type="ARBA" id="ARBA00023136"/>
    </source>
</evidence>
<comment type="caution">
    <text evidence="9">The sequence shown here is derived from an EMBL/GenBank/DDBJ whole genome shotgun (WGS) entry which is preliminary data.</text>
</comment>
<name>A0A0B2UPV5_TOXCA</name>
<feature type="transmembrane region" description="Helical" evidence="7">
    <location>
        <begin position="283"/>
        <end position="299"/>
    </location>
</feature>
<keyword evidence="10" id="KW-1185">Reference proteome</keyword>
<dbReference type="GO" id="GO:0005886">
    <property type="term" value="C:plasma membrane"/>
    <property type="evidence" value="ECO:0007669"/>
    <property type="project" value="TreeGrafter"/>
</dbReference>
<dbReference type="EMBL" id="JPKZ01022846">
    <property type="protein sequence ID" value="KHN70965.1"/>
    <property type="molecule type" value="Genomic_DNA"/>
</dbReference>
<feature type="chain" id="PRO_5002095658" evidence="8">
    <location>
        <begin position="21"/>
        <end position="348"/>
    </location>
</feature>